<feature type="non-terminal residue" evidence="1">
    <location>
        <position position="383"/>
    </location>
</feature>
<protein>
    <submittedName>
        <fullName evidence="1">Uncharacterized protein</fullName>
    </submittedName>
</protein>
<organism evidence="1 2">
    <name type="scientific">Reticulomyxa filosa</name>
    <dbReference type="NCBI Taxonomy" id="46433"/>
    <lineage>
        <taxon>Eukaryota</taxon>
        <taxon>Sar</taxon>
        <taxon>Rhizaria</taxon>
        <taxon>Retaria</taxon>
        <taxon>Foraminifera</taxon>
        <taxon>Monothalamids</taxon>
        <taxon>Reticulomyxidae</taxon>
        <taxon>Reticulomyxa</taxon>
    </lineage>
</organism>
<keyword evidence="2" id="KW-1185">Reference proteome</keyword>
<proteinExistence type="predicted"/>
<comment type="caution">
    <text evidence="1">The sequence shown here is derived from an EMBL/GenBank/DDBJ whole genome shotgun (WGS) entry which is preliminary data.</text>
</comment>
<sequence length="383" mass="45254">MQQNAVQVLRLKLLHRYNVLGKLLKMKILHKMTKNEEIQPPKMNHYRHLNNQKIVNVFHILKILKRCYFFMNKLTNVHRDLFLWSGNNSQTKKRLVLEEVNQTETGTNGSNINYEKDGSSTEEINETLQANANENTNQVNTFIVFQLFMFFFWKNFGTIELHDTESEDPLDDIQKELQISQNNKHSLMNEIEEVILTDKGRENVCKKFFYCVYITFCTQPHSKTIFCAKKKKKLVNTQLRQEYLKVQQQRMNEALRYSKVVTLIKQQQLTKTVNVKQMNEEVSRQLDGMKELTNEEEEDEEDNAYFETGNTNHYNGFEVHDANDEASMLRMLQKVVVERDFLHNADDVNTLRSHVSQQLRSLRQDVLALQVSEKAQEQQCFVF</sequence>
<evidence type="ECO:0000313" key="1">
    <source>
        <dbReference type="EMBL" id="ETO23152.1"/>
    </source>
</evidence>
<name>X6NCV2_RETFI</name>
<gene>
    <name evidence="1" type="ORF">RFI_14033</name>
</gene>
<reference evidence="1 2" key="1">
    <citation type="journal article" date="2013" name="Curr. Biol.">
        <title>The Genome of the Foraminiferan Reticulomyxa filosa.</title>
        <authorList>
            <person name="Glockner G."/>
            <person name="Hulsmann N."/>
            <person name="Schleicher M."/>
            <person name="Noegel A.A."/>
            <person name="Eichinger L."/>
            <person name="Gallinger C."/>
            <person name="Pawlowski J."/>
            <person name="Sierra R."/>
            <person name="Euteneuer U."/>
            <person name="Pillet L."/>
            <person name="Moustafa A."/>
            <person name="Platzer M."/>
            <person name="Groth M."/>
            <person name="Szafranski K."/>
            <person name="Schliwa M."/>
        </authorList>
    </citation>
    <scope>NUCLEOTIDE SEQUENCE [LARGE SCALE GENOMIC DNA]</scope>
</reference>
<dbReference type="Proteomes" id="UP000023152">
    <property type="component" value="Unassembled WGS sequence"/>
</dbReference>
<evidence type="ECO:0000313" key="2">
    <source>
        <dbReference type="Proteomes" id="UP000023152"/>
    </source>
</evidence>
<dbReference type="AlphaFoldDB" id="X6NCV2"/>
<accession>X6NCV2</accession>
<dbReference type="EMBL" id="ASPP01010163">
    <property type="protein sequence ID" value="ETO23152.1"/>
    <property type="molecule type" value="Genomic_DNA"/>
</dbReference>